<dbReference type="InterPro" id="IPR001650">
    <property type="entry name" value="Helicase_C-like"/>
</dbReference>
<dbReference type="Proteomes" id="UP001491310">
    <property type="component" value="Unassembled WGS sequence"/>
</dbReference>
<evidence type="ECO:0000256" key="6">
    <source>
        <dbReference type="PROSITE-ProRule" id="PRU00175"/>
    </source>
</evidence>
<keyword evidence="2" id="KW-0479">Metal-binding</keyword>
<evidence type="ECO:0000259" key="8">
    <source>
        <dbReference type="PROSITE" id="PS50089"/>
    </source>
</evidence>
<name>A0ABR2YU88_9CHLO</name>
<evidence type="ECO:0000259" key="9">
    <source>
        <dbReference type="PROSITE" id="PS51194"/>
    </source>
</evidence>
<keyword evidence="4" id="KW-0378">Hydrolase</keyword>
<evidence type="ECO:0000256" key="5">
    <source>
        <dbReference type="ARBA" id="ARBA00022833"/>
    </source>
</evidence>
<feature type="compositionally biased region" description="Basic and acidic residues" evidence="7">
    <location>
        <begin position="1124"/>
        <end position="1133"/>
    </location>
</feature>
<dbReference type="EMBL" id="JALJOT010000005">
    <property type="protein sequence ID" value="KAK9915395.1"/>
    <property type="molecule type" value="Genomic_DNA"/>
</dbReference>
<feature type="domain" description="RING-type" evidence="8">
    <location>
        <begin position="1364"/>
        <end position="1402"/>
    </location>
</feature>
<dbReference type="Gene3D" id="3.30.40.10">
    <property type="entry name" value="Zinc/RING finger domain, C3HC4 (zinc finger)"/>
    <property type="match status" value="1"/>
</dbReference>
<feature type="compositionally biased region" description="Low complexity" evidence="7">
    <location>
        <begin position="102"/>
        <end position="128"/>
    </location>
</feature>
<keyword evidence="11" id="KW-1185">Reference proteome</keyword>
<dbReference type="PANTHER" id="PTHR45865">
    <property type="entry name" value="E3 UBIQUITIN-PROTEIN LIGASE SHPRH FAMILY MEMBER"/>
    <property type="match status" value="1"/>
</dbReference>
<accession>A0ABR2YU88</accession>
<evidence type="ECO:0000256" key="4">
    <source>
        <dbReference type="ARBA" id="ARBA00022801"/>
    </source>
</evidence>
<feature type="compositionally biased region" description="Acidic residues" evidence="7">
    <location>
        <begin position="161"/>
        <end position="187"/>
    </location>
</feature>
<proteinExistence type="inferred from homology"/>
<sequence length="1619" mass="176477">MSISSVDGLLAILGESGLTRPAAERLLQETEGSVETAVALYFSSDRSRIVQEEPASPLTQLQAILGTSVTNHQAEELLARANNSVQEAVDLYYTTGGGASPGSGTSSEAEDAAAGPASAAGANNSTPGHGPGTGRRRARPTRRSAGRPPTRFAEAAAGEGPGDDDDDSDDDEDDDAADVMSLDESEDPSVLAVTEGEQEVMDGEPEAPEQEPGESVRWYLSRRQQQEMRDLSNRPQMSVLLRLKEEARKESKKLRCLPFPKQRDAHGRLFAALPNRVPPVMAPSKPLWFPLRLGSLDVDLELQDAETDGPIAVDVLEGKRKLLEDQFTFKEHGSNTWVLQQAVTGEAKDEKLSCVTKLLDFKLFSTLDSFEDTEEIEVLYELRVESKSGEAKKPKKKKNKAKQLNVQVKLRAQVLLKESAISKDVLQATEQKNKRNKWQNMCMYALILQLLQRGCELTLGPDSDGLLNFCDPVDSQTPEQTDMEADKPQAQDKGKQRAEEPLEEPEDSSEVEEVQRPKWQTDIEKLLTSGMLPKDADLDPVPAQLQSHPKRFQLQGLRWMVTRERNGDAVGRGHLHLHPAWLQLLTADGQLIYVHLMPPHQITADFITAPTGGTCGGFLCDMMGLGKTLETLMLLLANPAPPNWAVAEMDGHSRASDADPVPIKTTLIVMPANLLGQWQEELQLHVKPGALTWGVYQGQEASLSMRRQESHSSGLDARVSGRPRTKMNPGSNTWTHMVTQLFCQGPDGQPLPLHTCDVAFMSYENLRKELGYAGKSLLLQFGFWRLVLDEAQLVAASSSVAALMTSALWRRHAWVVTGTPITSRVEEIQGLLEFLAYEPFYDNRSWSSLVLRRHETGPERLLPLCSLLKGVMLRRTKEDVEGELELLPCTHEDVWVQLSSVERAMYERTRDAVESGLRYSGVKRRGNASSSAHKKVPAKVVGQFTQLRQQCCHPQIVRRDVWLGKTRLSMRQILTRLVTRAFGEYDSALRAEYNARLLLAAVQHEHELCRANAGGDAFELVLRRIELGMDLSAATDLQQLLGSRDSEGALPPPDLSTPHPFRGSGPGAIPGAEQDERGLKRKAHEAAGPSNGGSADGGPAQEPAPSSLPNGGLDVQMAADGPGPEDKGKGRAVEEDEAGPEESAAALQPAPDSEAAQAAKAARDRVRLWQRLRLEGLALLVDVLETCKDALGRKRSKKPDDAADAEARLVAIRDDLQQVRHAAESLRMVLGDEEDEAAALSAAMRFSRRQRKMEVDEDLAADQAVEMQEERAAQQRSTQQMLRAYSHLRARAHPIKAAEKGVATAAEATTERWHALQHLVHKLHSLEASKEQPAAADPDQPGPSSGAGPSTDPAEAEVDDIGSCPICLDVCERRTVTSCGHHFCSDCIHESVHNRAECPICRAPLRPEDLFDAATEEEEENARLHNENVGQYGAKVTALLTQLAEMRSADPTAKAVVFSAWGRLLKLVGGALTANGLQHVSLAGAQPQARADALKRFIHDPDCAVILIVLSTGGGAAGLTLTVANTVFLMEPALNPGLEAQAAARIYRLGQTKATRVVRLLAEGTIEASILKYQQRKLTAGGGSGSGIEEDSLLPQHGVDASTLATLMRDHPPPPTPAK</sequence>
<comment type="caution">
    <text evidence="10">The sequence shown here is derived from an EMBL/GenBank/DDBJ whole genome shotgun (WGS) entry which is preliminary data.</text>
</comment>
<dbReference type="Gene3D" id="3.40.50.300">
    <property type="entry name" value="P-loop containing nucleotide triphosphate hydrolases"/>
    <property type="match status" value="1"/>
</dbReference>
<feature type="compositionally biased region" description="Acidic residues" evidence="7">
    <location>
        <begin position="196"/>
        <end position="212"/>
    </location>
</feature>
<dbReference type="PANTHER" id="PTHR45865:SF1">
    <property type="entry name" value="E3 UBIQUITIN-PROTEIN LIGASE SHPRH"/>
    <property type="match status" value="1"/>
</dbReference>
<evidence type="ECO:0000256" key="2">
    <source>
        <dbReference type="ARBA" id="ARBA00022723"/>
    </source>
</evidence>
<dbReference type="Gene3D" id="3.40.50.10810">
    <property type="entry name" value="Tandem AAA-ATPase domain"/>
    <property type="match status" value="1"/>
</dbReference>
<gene>
    <name evidence="10" type="ORF">WJX75_008587</name>
</gene>
<dbReference type="SMART" id="SM00184">
    <property type="entry name" value="RING"/>
    <property type="match status" value="1"/>
</dbReference>
<feature type="region of interest" description="Disordered" evidence="7">
    <location>
        <begin position="706"/>
        <end position="730"/>
    </location>
</feature>
<dbReference type="InterPro" id="IPR001841">
    <property type="entry name" value="Znf_RING"/>
</dbReference>
<dbReference type="PROSITE" id="PS50089">
    <property type="entry name" value="ZF_RING_2"/>
    <property type="match status" value="1"/>
</dbReference>
<evidence type="ECO:0000256" key="3">
    <source>
        <dbReference type="ARBA" id="ARBA00022771"/>
    </source>
</evidence>
<dbReference type="Pfam" id="PF00271">
    <property type="entry name" value="Helicase_C"/>
    <property type="match status" value="1"/>
</dbReference>
<feature type="region of interest" description="Disordered" evidence="7">
    <location>
        <begin position="1329"/>
        <end position="1357"/>
    </location>
</feature>
<comment type="similarity">
    <text evidence="1">Belongs to the SNF2/RAD54 helicase family. RAD16 subfamily.</text>
</comment>
<feature type="compositionally biased region" description="Acidic residues" evidence="7">
    <location>
        <begin position="501"/>
        <end position="512"/>
    </location>
</feature>
<dbReference type="CDD" id="cd18793">
    <property type="entry name" value="SF2_C_SNF"/>
    <property type="match status" value="1"/>
</dbReference>
<dbReference type="PROSITE" id="PS00518">
    <property type="entry name" value="ZF_RING_1"/>
    <property type="match status" value="1"/>
</dbReference>
<feature type="region of interest" description="Disordered" evidence="7">
    <location>
        <begin position="469"/>
        <end position="519"/>
    </location>
</feature>
<dbReference type="SUPFAM" id="SSF52540">
    <property type="entry name" value="P-loop containing nucleoside triphosphate hydrolases"/>
    <property type="match status" value="2"/>
</dbReference>
<feature type="region of interest" description="Disordered" evidence="7">
    <location>
        <begin position="1043"/>
        <end position="1158"/>
    </location>
</feature>
<dbReference type="InterPro" id="IPR014001">
    <property type="entry name" value="Helicase_ATP-bd"/>
</dbReference>
<evidence type="ECO:0000256" key="7">
    <source>
        <dbReference type="SAM" id="MobiDB-lite"/>
    </source>
</evidence>
<feature type="domain" description="Helicase C-terminal" evidence="9">
    <location>
        <begin position="1435"/>
        <end position="1594"/>
    </location>
</feature>
<dbReference type="Pfam" id="PF13923">
    <property type="entry name" value="zf-C3HC4_2"/>
    <property type="match status" value="1"/>
</dbReference>
<feature type="compositionally biased region" description="Low complexity" evidence="7">
    <location>
        <begin position="146"/>
        <end position="158"/>
    </location>
</feature>
<feature type="region of interest" description="Disordered" evidence="7">
    <location>
        <begin position="196"/>
        <end position="215"/>
    </location>
</feature>
<feature type="compositionally biased region" description="Basic and acidic residues" evidence="7">
    <location>
        <begin position="484"/>
        <end position="500"/>
    </location>
</feature>
<dbReference type="InterPro" id="IPR027417">
    <property type="entry name" value="P-loop_NTPase"/>
</dbReference>
<evidence type="ECO:0000313" key="10">
    <source>
        <dbReference type="EMBL" id="KAK9915395.1"/>
    </source>
</evidence>
<dbReference type="PROSITE" id="PS51194">
    <property type="entry name" value="HELICASE_CTER"/>
    <property type="match status" value="1"/>
</dbReference>
<dbReference type="InterPro" id="IPR017907">
    <property type="entry name" value="Znf_RING_CS"/>
</dbReference>
<dbReference type="Pfam" id="PF00176">
    <property type="entry name" value="SNF2-rel_dom"/>
    <property type="match status" value="1"/>
</dbReference>
<dbReference type="InterPro" id="IPR052583">
    <property type="entry name" value="ATP-helicase/E3_Ub-Ligase"/>
</dbReference>
<dbReference type="InterPro" id="IPR038718">
    <property type="entry name" value="SNF2-like_sf"/>
</dbReference>
<feature type="region of interest" description="Disordered" evidence="7">
    <location>
        <begin position="99"/>
        <end position="190"/>
    </location>
</feature>
<protein>
    <submittedName>
        <fullName evidence="10">Uncharacterized protein</fullName>
    </submittedName>
</protein>
<dbReference type="InterPro" id="IPR000330">
    <property type="entry name" value="SNF2_N"/>
</dbReference>
<organism evidence="10 11">
    <name type="scientific">Coccomyxa subellipsoidea</name>
    <dbReference type="NCBI Taxonomy" id="248742"/>
    <lineage>
        <taxon>Eukaryota</taxon>
        <taxon>Viridiplantae</taxon>
        <taxon>Chlorophyta</taxon>
        <taxon>core chlorophytes</taxon>
        <taxon>Trebouxiophyceae</taxon>
        <taxon>Trebouxiophyceae incertae sedis</taxon>
        <taxon>Coccomyxaceae</taxon>
        <taxon>Coccomyxa</taxon>
    </lineage>
</organism>
<evidence type="ECO:0000256" key="1">
    <source>
        <dbReference type="ARBA" id="ARBA00008438"/>
    </source>
</evidence>
<dbReference type="InterPro" id="IPR049730">
    <property type="entry name" value="SNF2/RAD54-like_C"/>
</dbReference>
<dbReference type="SMART" id="SM00490">
    <property type="entry name" value="HELICc"/>
    <property type="match status" value="1"/>
</dbReference>
<keyword evidence="5" id="KW-0862">Zinc</keyword>
<dbReference type="InterPro" id="IPR013083">
    <property type="entry name" value="Znf_RING/FYVE/PHD"/>
</dbReference>
<dbReference type="SMART" id="SM00487">
    <property type="entry name" value="DEXDc"/>
    <property type="match status" value="1"/>
</dbReference>
<reference evidence="10 11" key="1">
    <citation type="journal article" date="2024" name="Nat. Commun.">
        <title>Phylogenomics reveals the evolutionary origins of lichenization in chlorophyte algae.</title>
        <authorList>
            <person name="Puginier C."/>
            <person name="Libourel C."/>
            <person name="Otte J."/>
            <person name="Skaloud P."/>
            <person name="Haon M."/>
            <person name="Grisel S."/>
            <person name="Petersen M."/>
            <person name="Berrin J.G."/>
            <person name="Delaux P.M."/>
            <person name="Dal Grande F."/>
            <person name="Keller J."/>
        </authorList>
    </citation>
    <scope>NUCLEOTIDE SEQUENCE [LARGE SCALE GENOMIC DNA]</scope>
    <source>
        <strain evidence="10 11">SAG 216-7</strain>
    </source>
</reference>
<keyword evidence="3 6" id="KW-0863">Zinc-finger</keyword>
<dbReference type="SUPFAM" id="SSF57850">
    <property type="entry name" value="RING/U-box"/>
    <property type="match status" value="1"/>
</dbReference>
<feature type="compositionally biased region" description="Basic residues" evidence="7">
    <location>
        <begin position="134"/>
        <end position="145"/>
    </location>
</feature>
<evidence type="ECO:0000313" key="11">
    <source>
        <dbReference type="Proteomes" id="UP001491310"/>
    </source>
</evidence>